<dbReference type="InterPro" id="IPR003378">
    <property type="entry name" value="Fringe-like_glycosylTrfase"/>
</dbReference>
<evidence type="ECO:0000313" key="15">
    <source>
        <dbReference type="Proteomes" id="UP001347796"/>
    </source>
</evidence>
<comment type="subcellular location">
    <subcellularLocation>
        <location evidence="1">Membrane</location>
        <topology evidence="1">Single-pass type II membrane protein</topology>
    </subcellularLocation>
</comment>
<evidence type="ECO:0000256" key="2">
    <source>
        <dbReference type="ARBA" id="ARBA00004922"/>
    </source>
</evidence>
<evidence type="ECO:0000256" key="3">
    <source>
        <dbReference type="ARBA" id="ARBA00006462"/>
    </source>
</evidence>
<keyword evidence="5" id="KW-0328">Glycosyltransferase</keyword>
<dbReference type="Proteomes" id="UP001347796">
    <property type="component" value="Unassembled WGS sequence"/>
</dbReference>
<proteinExistence type="inferred from homology"/>
<gene>
    <name evidence="14" type="ORF">SNE40_016276</name>
</gene>
<keyword evidence="15" id="KW-1185">Reference proteome</keyword>
<evidence type="ECO:0000256" key="7">
    <source>
        <dbReference type="ARBA" id="ARBA00022692"/>
    </source>
</evidence>
<evidence type="ECO:0000313" key="14">
    <source>
        <dbReference type="EMBL" id="KAK6172663.1"/>
    </source>
</evidence>
<keyword evidence="12" id="KW-0732">Signal</keyword>
<keyword evidence="11" id="KW-0472">Membrane</keyword>
<evidence type="ECO:0000256" key="5">
    <source>
        <dbReference type="ARBA" id="ARBA00022676"/>
    </source>
</evidence>
<evidence type="ECO:0000256" key="8">
    <source>
        <dbReference type="ARBA" id="ARBA00022741"/>
    </source>
</evidence>
<dbReference type="GO" id="GO:0016020">
    <property type="term" value="C:membrane"/>
    <property type="evidence" value="ECO:0007669"/>
    <property type="project" value="UniProtKB-SubCell"/>
</dbReference>
<evidence type="ECO:0000256" key="12">
    <source>
        <dbReference type="SAM" id="SignalP"/>
    </source>
</evidence>
<keyword evidence="10" id="KW-1133">Transmembrane helix</keyword>
<dbReference type="Pfam" id="PF02434">
    <property type="entry name" value="Fringe"/>
    <property type="match status" value="1"/>
</dbReference>
<feature type="chain" id="PRO_5042991397" description="N-acetylgalactosaminide beta-1,3-galactosyltransferase" evidence="12">
    <location>
        <begin position="22"/>
        <end position="621"/>
    </location>
</feature>
<feature type="signal peptide" evidence="12">
    <location>
        <begin position="1"/>
        <end position="21"/>
    </location>
</feature>
<dbReference type="InterPro" id="IPR026050">
    <property type="entry name" value="C1GALT1/C1GALT1_chp1"/>
</dbReference>
<dbReference type="AlphaFoldDB" id="A0AAN8PCY7"/>
<protein>
    <recommendedName>
        <fullName evidence="4">N-acetylgalactosaminide beta-1,3-galactosyltransferase</fullName>
        <ecNumber evidence="4">2.4.1.122</ecNumber>
    </recommendedName>
</protein>
<comment type="pathway">
    <text evidence="2">Protein modification; protein glycosylation.</text>
</comment>
<dbReference type="EMBL" id="JAZGQO010000011">
    <property type="protein sequence ID" value="KAK6172663.1"/>
    <property type="molecule type" value="Genomic_DNA"/>
</dbReference>
<organism evidence="14 15">
    <name type="scientific">Patella caerulea</name>
    <name type="common">Rayed Mediterranean limpet</name>
    <dbReference type="NCBI Taxonomy" id="87958"/>
    <lineage>
        <taxon>Eukaryota</taxon>
        <taxon>Metazoa</taxon>
        <taxon>Spiralia</taxon>
        <taxon>Lophotrochozoa</taxon>
        <taxon>Mollusca</taxon>
        <taxon>Gastropoda</taxon>
        <taxon>Patellogastropoda</taxon>
        <taxon>Patelloidea</taxon>
        <taxon>Patellidae</taxon>
        <taxon>Patella</taxon>
    </lineage>
</organism>
<evidence type="ECO:0000256" key="4">
    <source>
        <dbReference type="ARBA" id="ARBA00012557"/>
    </source>
</evidence>
<evidence type="ECO:0000256" key="10">
    <source>
        <dbReference type="ARBA" id="ARBA00022989"/>
    </source>
</evidence>
<dbReference type="PANTHER" id="PTHR23033:SF14">
    <property type="entry name" value="GLYCOPROTEIN-N-ACETYLGALACTOSAMINE 3-BETA-GALACTOSYLTRANSFERASE 1-RELATED"/>
    <property type="match status" value="1"/>
</dbReference>
<sequence length="621" mass="72037">MRVRCFMILLGSWTIVWLLFASNRTLFDIAKNNWRVYQSWRNNSATDSRLLSVYNGKGVALPFYNNNINPSKLFRIPGDYKIWTVNNSDVYCFVYVTKATNSWLLELIPKTWGSHCGHLEFICSYKFHENCTVPNGVIVQAKLVITREYDVIKKVFQYCYLHYIRKFKWFFRIKERAYVIMNNLIDVLAYVDYLQPRYLGHKFLEGSSFDANASYVLSQSGLRLLVESGHMNNNVAEYGFRSEGKVVGDWLNKSGVEFVDTVDAYGRETFHSEDMRSLLSLRHTDTRSVHPYRDGVCCSDYTVTFLAQSVRTYWENDALVRQIRVFGYQKPSYLASISNTTAVDTTPDVDDPMLTKTKNVKILCWILSMQKHFKVYKTVIDRTWAKRCDKFLVFVSNPVNKTANVIGLNITEGREHLTEKVYAAFKYCYDHYVDDYDWFLKADDDTFIIVENLRYFLAHQDPKLPVFFGYEFKPKWSQHSYMSGGSGYVLSKESLIKLVLIGITHPGLCPPKGGAEDVTIGHCLANIGVKSGHTSDVFHKETFIPLGFRYRLTHTPPWFMEYSVQPVSKSKTFSSRYSISFHYTAGLYINIYHTLLYGINPNKHNSVETKQFFKPYKANKT</sequence>
<name>A0AAN8PCY7_PATCE</name>
<evidence type="ECO:0000259" key="13">
    <source>
        <dbReference type="Pfam" id="PF02434"/>
    </source>
</evidence>
<keyword evidence="7" id="KW-0812">Transmembrane</keyword>
<dbReference type="EC" id="2.4.1.122" evidence="4"/>
<keyword evidence="6" id="KW-0808">Transferase</keyword>
<dbReference type="GO" id="GO:0000166">
    <property type="term" value="F:nucleotide binding"/>
    <property type="evidence" value="ECO:0007669"/>
    <property type="project" value="UniProtKB-KW"/>
</dbReference>
<dbReference type="PANTHER" id="PTHR23033">
    <property type="entry name" value="BETA1,3-GALACTOSYLTRANSFERASE"/>
    <property type="match status" value="1"/>
</dbReference>
<evidence type="ECO:0000256" key="11">
    <source>
        <dbReference type="ARBA" id="ARBA00023136"/>
    </source>
</evidence>
<keyword evidence="8" id="KW-0547">Nucleotide-binding</keyword>
<feature type="domain" description="Fringe-like glycosyltransferase" evidence="13">
    <location>
        <begin position="371"/>
        <end position="541"/>
    </location>
</feature>
<dbReference type="Gene3D" id="3.90.550.50">
    <property type="match status" value="2"/>
</dbReference>
<reference evidence="14 15" key="1">
    <citation type="submission" date="2024-01" db="EMBL/GenBank/DDBJ databases">
        <title>The genome of the rayed Mediterranean limpet Patella caerulea (Linnaeus, 1758).</title>
        <authorList>
            <person name="Anh-Thu Weber A."/>
            <person name="Halstead-Nussloch G."/>
        </authorList>
    </citation>
    <scope>NUCLEOTIDE SEQUENCE [LARGE SCALE GENOMIC DNA]</scope>
    <source>
        <strain evidence="14">AATW-2023a</strain>
        <tissue evidence="14">Whole specimen</tissue>
    </source>
</reference>
<evidence type="ECO:0000256" key="1">
    <source>
        <dbReference type="ARBA" id="ARBA00004606"/>
    </source>
</evidence>
<comment type="similarity">
    <text evidence="3">Belongs to the glycosyltransferase 31 family. Beta3-Gal-T subfamily.</text>
</comment>
<evidence type="ECO:0000256" key="6">
    <source>
        <dbReference type="ARBA" id="ARBA00022679"/>
    </source>
</evidence>
<accession>A0AAN8PCY7</accession>
<evidence type="ECO:0000256" key="9">
    <source>
        <dbReference type="ARBA" id="ARBA00022968"/>
    </source>
</evidence>
<comment type="caution">
    <text evidence="14">The sequence shown here is derived from an EMBL/GenBank/DDBJ whole genome shotgun (WGS) entry which is preliminary data.</text>
</comment>
<keyword evidence="9" id="KW-0735">Signal-anchor</keyword>
<dbReference type="GO" id="GO:0016263">
    <property type="term" value="F:glycoprotein-N-acetylgalactosamine 3-beta-galactosyltransferase activity"/>
    <property type="evidence" value="ECO:0007669"/>
    <property type="project" value="UniProtKB-EC"/>
</dbReference>